<dbReference type="OrthoDB" id="9779554at2"/>
<evidence type="ECO:0000313" key="8">
    <source>
        <dbReference type="Proteomes" id="UP000050544"/>
    </source>
</evidence>
<dbReference type="AlphaFoldDB" id="A0A0P6XWT2"/>
<evidence type="ECO:0000256" key="1">
    <source>
        <dbReference type="ARBA" id="ARBA00004141"/>
    </source>
</evidence>
<reference evidence="7 8" key="1">
    <citation type="submission" date="2015-07" db="EMBL/GenBank/DDBJ databases">
        <title>Whole genome sequence of Thermanaerothrix daxensis DSM 23592.</title>
        <authorList>
            <person name="Hemp J."/>
            <person name="Ward L.M."/>
            <person name="Pace L.A."/>
            <person name="Fischer W.W."/>
        </authorList>
    </citation>
    <scope>NUCLEOTIDE SEQUENCE [LARGE SCALE GENOMIC DNA]</scope>
    <source>
        <strain evidence="7 8">GNS-1</strain>
    </source>
</reference>
<dbReference type="Pfam" id="PF01384">
    <property type="entry name" value="PHO4"/>
    <property type="match status" value="2"/>
</dbReference>
<evidence type="ECO:0000256" key="5">
    <source>
        <dbReference type="ARBA" id="ARBA00023136"/>
    </source>
</evidence>
<dbReference type="RefSeq" id="WP_054520305.1">
    <property type="nucleotide sequence ID" value="NZ_LGKO01000002.1"/>
</dbReference>
<sequence>MDWLTLLIVLALIFGFLNGFHDSSNVVATIIFSRVMGPRWVLLLTALAEFSGPFLFGVAVARTIGADVIQAEAINPQVLAAALLAGILWNLITWYFGIPSSSSHALIGGLVGATLVAAGVYAIRNAGLIKILLALFLAPIIGLVGGYLITRLVFFLARNAPLRINWLFKNAQILTGVGLALSHGTNDAQKTMGVIVLGLLAHGSLTRFEVPLWVVAASAGVMALGTSIGGWRLIRTLGRRFYKIRPVDGFCAQVASTIVILGAALLGGPLSTTQVVSATILGVGSAHRVSKVRWNVAGQIALAWVLTIPVTALLAAGLYLGFMHL</sequence>
<protein>
    <recommendedName>
        <fullName evidence="9">Inorganic phosphate transporter</fullName>
    </recommendedName>
</protein>
<dbReference type="GO" id="GO:0016020">
    <property type="term" value="C:membrane"/>
    <property type="evidence" value="ECO:0007669"/>
    <property type="project" value="UniProtKB-SubCell"/>
</dbReference>
<accession>A0A0P6XWT2</accession>
<feature type="transmembrane region" description="Helical" evidence="6">
    <location>
        <begin position="301"/>
        <end position="322"/>
    </location>
</feature>
<keyword evidence="2" id="KW-0813">Transport</keyword>
<name>A0A0P6XWT2_9CHLR</name>
<keyword evidence="4 6" id="KW-1133">Transmembrane helix</keyword>
<evidence type="ECO:0000256" key="6">
    <source>
        <dbReference type="SAM" id="Phobius"/>
    </source>
</evidence>
<gene>
    <name evidence="7" type="ORF">SE15_01360</name>
</gene>
<evidence type="ECO:0000256" key="4">
    <source>
        <dbReference type="ARBA" id="ARBA00022989"/>
    </source>
</evidence>
<comment type="subcellular location">
    <subcellularLocation>
        <location evidence="1">Membrane</location>
        <topology evidence="1">Multi-pass membrane protein</topology>
    </subcellularLocation>
</comment>
<dbReference type="PANTHER" id="PTHR11101">
    <property type="entry name" value="PHOSPHATE TRANSPORTER"/>
    <property type="match status" value="1"/>
</dbReference>
<dbReference type="PANTHER" id="PTHR11101:SF80">
    <property type="entry name" value="PHOSPHATE TRANSPORTER"/>
    <property type="match status" value="1"/>
</dbReference>
<feature type="transmembrane region" description="Helical" evidence="6">
    <location>
        <begin position="103"/>
        <end position="123"/>
    </location>
</feature>
<evidence type="ECO:0000256" key="2">
    <source>
        <dbReference type="ARBA" id="ARBA00022448"/>
    </source>
</evidence>
<feature type="transmembrane region" description="Helical" evidence="6">
    <location>
        <begin position="246"/>
        <end position="266"/>
    </location>
</feature>
<dbReference type="InterPro" id="IPR001204">
    <property type="entry name" value="Phos_transporter"/>
</dbReference>
<dbReference type="Proteomes" id="UP000050544">
    <property type="component" value="Unassembled WGS sequence"/>
</dbReference>
<dbReference type="GO" id="GO:0035435">
    <property type="term" value="P:phosphate ion transmembrane transport"/>
    <property type="evidence" value="ECO:0007669"/>
    <property type="project" value="TreeGrafter"/>
</dbReference>
<proteinExistence type="predicted"/>
<dbReference type="GO" id="GO:0005315">
    <property type="term" value="F:phosphate transmembrane transporter activity"/>
    <property type="evidence" value="ECO:0007669"/>
    <property type="project" value="InterPro"/>
</dbReference>
<feature type="transmembrane region" description="Helical" evidence="6">
    <location>
        <begin position="73"/>
        <end position="97"/>
    </location>
</feature>
<keyword evidence="3 6" id="KW-0812">Transmembrane</keyword>
<dbReference type="EMBL" id="LGKO01000002">
    <property type="protein sequence ID" value="KPL83899.1"/>
    <property type="molecule type" value="Genomic_DNA"/>
</dbReference>
<evidence type="ECO:0000256" key="3">
    <source>
        <dbReference type="ARBA" id="ARBA00022692"/>
    </source>
</evidence>
<feature type="transmembrane region" description="Helical" evidence="6">
    <location>
        <begin position="38"/>
        <end position="61"/>
    </location>
</feature>
<dbReference type="PATRIC" id="fig|869279.4.peg.269"/>
<comment type="caution">
    <text evidence="7">The sequence shown here is derived from an EMBL/GenBank/DDBJ whole genome shotgun (WGS) entry which is preliminary data.</text>
</comment>
<evidence type="ECO:0000313" key="7">
    <source>
        <dbReference type="EMBL" id="KPL83899.1"/>
    </source>
</evidence>
<feature type="transmembrane region" description="Helical" evidence="6">
    <location>
        <begin position="135"/>
        <end position="157"/>
    </location>
</feature>
<dbReference type="STRING" id="869279.SE15_01360"/>
<keyword evidence="5 6" id="KW-0472">Membrane</keyword>
<organism evidence="7 8">
    <name type="scientific">Thermanaerothrix daxensis</name>
    <dbReference type="NCBI Taxonomy" id="869279"/>
    <lineage>
        <taxon>Bacteria</taxon>
        <taxon>Bacillati</taxon>
        <taxon>Chloroflexota</taxon>
        <taxon>Anaerolineae</taxon>
        <taxon>Anaerolineales</taxon>
        <taxon>Anaerolineaceae</taxon>
        <taxon>Thermanaerothrix</taxon>
    </lineage>
</organism>
<feature type="transmembrane region" description="Helical" evidence="6">
    <location>
        <begin position="212"/>
        <end position="234"/>
    </location>
</feature>
<evidence type="ECO:0008006" key="9">
    <source>
        <dbReference type="Google" id="ProtNLM"/>
    </source>
</evidence>
<keyword evidence="8" id="KW-1185">Reference proteome</keyword>